<dbReference type="PROSITE" id="PS00675">
    <property type="entry name" value="SIGMA54_INTERACT_1"/>
    <property type="match status" value="1"/>
</dbReference>
<dbReference type="Proteomes" id="UP000037269">
    <property type="component" value="Unassembled WGS sequence"/>
</dbReference>
<reference evidence="9 11" key="2">
    <citation type="submission" date="2016-10" db="EMBL/GenBank/DDBJ databases">
        <authorList>
            <person name="de Groot N.N."/>
        </authorList>
    </citation>
    <scope>NUCLEOTIDE SEQUENCE [LARGE SCALE GENOMIC DNA]</scope>
    <source>
        <strain evidence="9 11">DSM 2895</strain>
    </source>
</reference>
<dbReference type="InterPro" id="IPR029016">
    <property type="entry name" value="GAF-like_dom_sf"/>
</dbReference>
<dbReference type="Pfam" id="PF25601">
    <property type="entry name" value="AAA_lid_14"/>
    <property type="match status" value="1"/>
</dbReference>
<dbReference type="CDD" id="cd00009">
    <property type="entry name" value="AAA"/>
    <property type="match status" value="1"/>
</dbReference>
<name>A0A0D1Y1V1_ANEMI</name>
<dbReference type="Gene3D" id="3.40.50.300">
    <property type="entry name" value="P-loop containing nucleotide triphosphate hydrolases"/>
    <property type="match status" value="1"/>
</dbReference>
<dbReference type="InterPro" id="IPR000014">
    <property type="entry name" value="PAS"/>
</dbReference>
<dbReference type="STRING" id="47500.AF333_11190"/>
<organism evidence="8 10">
    <name type="scientific">Aneurinibacillus migulanus</name>
    <name type="common">Bacillus migulanus</name>
    <dbReference type="NCBI Taxonomy" id="47500"/>
    <lineage>
        <taxon>Bacteria</taxon>
        <taxon>Bacillati</taxon>
        <taxon>Bacillota</taxon>
        <taxon>Bacilli</taxon>
        <taxon>Bacillales</taxon>
        <taxon>Paenibacillaceae</taxon>
        <taxon>Aneurinibacillus group</taxon>
        <taxon>Aneurinibacillus</taxon>
    </lineage>
</organism>
<evidence type="ECO:0000259" key="7">
    <source>
        <dbReference type="PROSITE" id="PS50112"/>
    </source>
</evidence>
<dbReference type="PANTHER" id="PTHR32071:SF57">
    <property type="entry name" value="C4-DICARBOXYLATE TRANSPORT TRANSCRIPTIONAL REGULATORY PROTEIN DCTD"/>
    <property type="match status" value="1"/>
</dbReference>
<evidence type="ECO:0000256" key="4">
    <source>
        <dbReference type="ARBA" id="ARBA00023125"/>
    </source>
</evidence>
<dbReference type="GeneID" id="42305749"/>
<dbReference type="SUPFAM" id="SSF52540">
    <property type="entry name" value="P-loop containing nucleoside triphosphate hydrolases"/>
    <property type="match status" value="1"/>
</dbReference>
<dbReference type="OrthoDB" id="9771372at2"/>
<evidence type="ECO:0000256" key="1">
    <source>
        <dbReference type="ARBA" id="ARBA00022741"/>
    </source>
</evidence>
<dbReference type="InterPro" id="IPR009057">
    <property type="entry name" value="Homeodomain-like_sf"/>
</dbReference>
<dbReference type="SUPFAM" id="SSF55781">
    <property type="entry name" value="GAF domain-like"/>
    <property type="match status" value="1"/>
</dbReference>
<dbReference type="InterPro" id="IPR002197">
    <property type="entry name" value="HTH_Fis"/>
</dbReference>
<dbReference type="Pfam" id="PF00158">
    <property type="entry name" value="Sigma54_activat"/>
    <property type="match status" value="1"/>
</dbReference>
<dbReference type="GO" id="GO:0005524">
    <property type="term" value="F:ATP binding"/>
    <property type="evidence" value="ECO:0007669"/>
    <property type="project" value="UniProtKB-KW"/>
</dbReference>
<dbReference type="PANTHER" id="PTHR32071">
    <property type="entry name" value="TRANSCRIPTIONAL REGULATORY PROTEIN"/>
    <property type="match status" value="1"/>
</dbReference>
<dbReference type="InterPro" id="IPR058031">
    <property type="entry name" value="AAA_lid_NorR"/>
</dbReference>
<dbReference type="NCBIfam" id="TIGR00229">
    <property type="entry name" value="sensory_box"/>
    <property type="match status" value="1"/>
</dbReference>
<keyword evidence="3" id="KW-0805">Transcription regulation</keyword>
<dbReference type="SUPFAM" id="SSF55785">
    <property type="entry name" value="PYP-like sensor domain (PAS domain)"/>
    <property type="match status" value="1"/>
</dbReference>
<dbReference type="AlphaFoldDB" id="A0A0D1Y1V1"/>
<dbReference type="PROSITE" id="PS50112">
    <property type="entry name" value="PAS"/>
    <property type="match status" value="1"/>
</dbReference>
<reference evidence="8 10" key="1">
    <citation type="submission" date="2015-07" db="EMBL/GenBank/DDBJ databases">
        <title>Fjat-14205 dsm 2895.</title>
        <authorList>
            <person name="Liu B."/>
            <person name="Wang J."/>
            <person name="Zhu Y."/>
            <person name="Liu G."/>
            <person name="Chen Q."/>
            <person name="Chen Z."/>
            <person name="Lan J."/>
            <person name="Che J."/>
            <person name="Ge C."/>
            <person name="Shi H."/>
            <person name="Pan Z."/>
            <person name="Liu X."/>
        </authorList>
    </citation>
    <scope>NUCLEOTIDE SEQUENCE [LARGE SCALE GENOMIC DNA]</scope>
    <source>
        <strain evidence="8 10">DSM 2895</strain>
    </source>
</reference>
<dbReference type="PROSITE" id="PS00688">
    <property type="entry name" value="SIGMA54_INTERACT_3"/>
    <property type="match status" value="1"/>
</dbReference>
<keyword evidence="4" id="KW-0238">DNA-binding</keyword>
<dbReference type="PROSITE" id="PS00676">
    <property type="entry name" value="SIGMA54_INTERACT_2"/>
    <property type="match status" value="1"/>
</dbReference>
<dbReference type="Pfam" id="PF02954">
    <property type="entry name" value="HTH_8"/>
    <property type="match status" value="1"/>
</dbReference>
<sequence>MSRLAEIRNTAQEIAEAITAVLSIDVEIVDEELAIVAGTGRYKGKIGEKEEEGNLDSEYTYGQVLRTGEEYIIEDAYSHPEYAARENELAEVCCPIRLHGEIIGLIGLVAFTEQQRHVLLLNRENLLAFSRQMAILLASKVSEAKMASELKIIIETIREGIIAVDRYGNITTCNETAAKLIGTTKEEVIGKSIFATLPSSSIREVLRTGEEYRDQEEIYQTDTGSTFHFFSTILPIFSKTLKATSNNQHKEIVGAVISLRDIADIKKLVYDMTEKEEGTSFHEILGTSKAIREIKDQAGKVARSQSTVLITGESGTGKGLFARSIHYVSDRKEHPFVTVNCGAIPDTLLESELFGYEPGAFTGANRTGKVGKFELANGGTLFLDEIGDLSFHLQVKLLHVLQHREIERIGGKRTIPIDVRIIAATHRNLEQMMKAGEFREDLYFRLHVIPLHIPSLRERKEDILPLLDYALRKYTQIIDKNIYGFTEEALNCLKSYDWPGNIRELENAVEYAVNMEIGESITLDALPKRLRQAQRPLPSSLSLKEQLEVVEREIIQSQLAQTGYSLQGKRDAARLLGISESTLYRRIRELRIETQQVIKNDN</sequence>
<evidence type="ECO:0000256" key="2">
    <source>
        <dbReference type="ARBA" id="ARBA00022840"/>
    </source>
</evidence>
<keyword evidence="1" id="KW-0547">Nucleotide-binding</keyword>
<dbReference type="GO" id="GO:0006355">
    <property type="term" value="P:regulation of DNA-templated transcription"/>
    <property type="evidence" value="ECO:0007669"/>
    <property type="project" value="InterPro"/>
</dbReference>
<feature type="domain" description="Sigma-54 factor interaction" evidence="6">
    <location>
        <begin position="284"/>
        <end position="514"/>
    </location>
</feature>
<accession>A0A0D1Y1V1</accession>
<dbReference type="InterPro" id="IPR002078">
    <property type="entry name" value="Sigma_54_int"/>
</dbReference>
<dbReference type="PROSITE" id="PS50045">
    <property type="entry name" value="SIGMA54_INTERACT_4"/>
    <property type="match status" value="1"/>
</dbReference>
<proteinExistence type="predicted"/>
<dbReference type="InterPro" id="IPR003018">
    <property type="entry name" value="GAF"/>
</dbReference>
<dbReference type="InterPro" id="IPR025943">
    <property type="entry name" value="Sigma_54_int_dom_ATP-bd_2"/>
</dbReference>
<dbReference type="Proteomes" id="UP000182836">
    <property type="component" value="Unassembled WGS sequence"/>
</dbReference>
<dbReference type="PATRIC" id="fig|47500.8.peg.2642"/>
<dbReference type="Gene3D" id="3.30.450.20">
    <property type="entry name" value="PAS domain"/>
    <property type="match status" value="1"/>
</dbReference>
<dbReference type="GO" id="GO:0043565">
    <property type="term" value="F:sequence-specific DNA binding"/>
    <property type="evidence" value="ECO:0007669"/>
    <property type="project" value="InterPro"/>
</dbReference>
<evidence type="ECO:0000313" key="11">
    <source>
        <dbReference type="Proteomes" id="UP000182836"/>
    </source>
</evidence>
<dbReference type="RefSeq" id="WP_043064494.1">
    <property type="nucleotide sequence ID" value="NZ_BJOA01000141.1"/>
</dbReference>
<protein>
    <submittedName>
        <fullName evidence="9">PAS domain S-box-containing protein</fullName>
    </submittedName>
    <submittedName>
        <fullName evidence="8">Transcriptional regulator</fullName>
    </submittedName>
</protein>
<dbReference type="EMBL" id="LGUG01000004">
    <property type="protein sequence ID" value="KON95968.1"/>
    <property type="molecule type" value="Genomic_DNA"/>
</dbReference>
<dbReference type="SUPFAM" id="SSF46689">
    <property type="entry name" value="Homeodomain-like"/>
    <property type="match status" value="1"/>
</dbReference>
<keyword evidence="5" id="KW-0804">Transcription</keyword>
<evidence type="ECO:0000256" key="3">
    <source>
        <dbReference type="ARBA" id="ARBA00023015"/>
    </source>
</evidence>
<evidence type="ECO:0000313" key="10">
    <source>
        <dbReference type="Proteomes" id="UP000037269"/>
    </source>
</evidence>
<dbReference type="Gene3D" id="3.30.450.40">
    <property type="match status" value="1"/>
</dbReference>
<dbReference type="InterPro" id="IPR025662">
    <property type="entry name" value="Sigma_54_int_dom_ATP-bd_1"/>
</dbReference>
<dbReference type="InterPro" id="IPR027417">
    <property type="entry name" value="P-loop_NTPase"/>
</dbReference>
<dbReference type="InterPro" id="IPR025944">
    <property type="entry name" value="Sigma_54_int_dom_CS"/>
</dbReference>
<keyword evidence="2" id="KW-0067">ATP-binding</keyword>
<dbReference type="CDD" id="cd00130">
    <property type="entry name" value="PAS"/>
    <property type="match status" value="1"/>
</dbReference>
<evidence type="ECO:0000313" key="8">
    <source>
        <dbReference type="EMBL" id="KON95968.1"/>
    </source>
</evidence>
<dbReference type="FunFam" id="3.40.50.300:FF:000006">
    <property type="entry name" value="DNA-binding transcriptional regulator NtrC"/>
    <property type="match status" value="1"/>
</dbReference>
<dbReference type="EMBL" id="FNED01000013">
    <property type="protein sequence ID" value="SDJ18359.1"/>
    <property type="molecule type" value="Genomic_DNA"/>
</dbReference>
<evidence type="ECO:0000256" key="5">
    <source>
        <dbReference type="ARBA" id="ARBA00023163"/>
    </source>
</evidence>
<dbReference type="Pfam" id="PF13185">
    <property type="entry name" value="GAF_2"/>
    <property type="match status" value="1"/>
</dbReference>
<feature type="domain" description="PAS" evidence="7">
    <location>
        <begin position="146"/>
        <end position="197"/>
    </location>
</feature>
<dbReference type="SMART" id="SM00091">
    <property type="entry name" value="PAS"/>
    <property type="match status" value="1"/>
</dbReference>
<dbReference type="InterPro" id="IPR003593">
    <property type="entry name" value="AAA+_ATPase"/>
</dbReference>
<dbReference type="Pfam" id="PF00989">
    <property type="entry name" value="PAS"/>
    <property type="match status" value="1"/>
</dbReference>
<dbReference type="InterPro" id="IPR035965">
    <property type="entry name" value="PAS-like_dom_sf"/>
</dbReference>
<dbReference type="InterPro" id="IPR013767">
    <property type="entry name" value="PAS_fold"/>
</dbReference>
<gene>
    <name evidence="8" type="ORF">AF333_11190</name>
    <name evidence="9" type="ORF">SAMN04487909_11365</name>
</gene>
<dbReference type="Gene3D" id="1.10.10.60">
    <property type="entry name" value="Homeodomain-like"/>
    <property type="match status" value="1"/>
</dbReference>
<keyword evidence="10" id="KW-1185">Reference proteome</keyword>
<evidence type="ECO:0000313" key="9">
    <source>
        <dbReference type="EMBL" id="SDJ18359.1"/>
    </source>
</evidence>
<dbReference type="Gene3D" id="1.10.8.60">
    <property type="match status" value="1"/>
</dbReference>
<dbReference type="SMART" id="SM00382">
    <property type="entry name" value="AAA"/>
    <property type="match status" value="1"/>
</dbReference>
<evidence type="ECO:0000259" key="6">
    <source>
        <dbReference type="PROSITE" id="PS50045"/>
    </source>
</evidence>
<dbReference type="SMART" id="SM00065">
    <property type="entry name" value="GAF"/>
    <property type="match status" value="1"/>
</dbReference>